<gene>
    <name evidence="1" type="ORF">HUE57_11360</name>
</gene>
<dbReference type="AlphaFoldDB" id="A0A6N0HWS9"/>
<dbReference type="EMBL" id="CP054491">
    <property type="protein sequence ID" value="QKQ26814.1"/>
    <property type="molecule type" value="Genomic_DNA"/>
</dbReference>
<reference evidence="1 2" key="1">
    <citation type="submission" date="2020-05" db="EMBL/GenBank/DDBJ databases">
        <title>Horizontal transmission and recombination maintain forever young bacterial symbiont genomes.</title>
        <authorList>
            <person name="Russell S.L."/>
            <person name="Pepper-Tunick E."/>
            <person name="Svedberg J."/>
            <person name="Byrne A."/>
            <person name="Ruelas Castillo J."/>
            <person name="Vollmers C."/>
            <person name="Beinart R.A."/>
            <person name="Corbett-Detig R."/>
        </authorList>
    </citation>
    <scope>NUCLEOTIDE SEQUENCE [LARGE SCALE GENOMIC DNA]</scope>
    <source>
        <strain evidence="1">Santa_Monica_outfall</strain>
    </source>
</reference>
<keyword evidence="2" id="KW-1185">Reference proteome</keyword>
<dbReference type="Proteomes" id="UP000509658">
    <property type="component" value="Chromosome"/>
</dbReference>
<accession>A0A6N0HWS9</accession>
<proteinExistence type="predicted"/>
<dbReference type="RefSeq" id="WP_174673203.1">
    <property type="nucleotide sequence ID" value="NZ_CP054491.1"/>
</dbReference>
<evidence type="ECO:0000313" key="2">
    <source>
        <dbReference type="Proteomes" id="UP000509658"/>
    </source>
</evidence>
<name>A0A6N0HWS9_9GAMM</name>
<organism evidence="1 2">
    <name type="scientific">Candidatus Reidiella endopervernicosa</name>
    <dbReference type="NCBI Taxonomy" id="2738883"/>
    <lineage>
        <taxon>Bacteria</taxon>
        <taxon>Pseudomonadati</taxon>
        <taxon>Pseudomonadota</taxon>
        <taxon>Gammaproteobacteria</taxon>
        <taxon>Candidatus Reidiella</taxon>
    </lineage>
</organism>
<evidence type="ECO:0000313" key="1">
    <source>
        <dbReference type="EMBL" id="QKQ26814.1"/>
    </source>
</evidence>
<dbReference type="KEGG" id="rev:HUE57_11360"/>
<sequence>MSNSIGTVSLSDSSITNSSTAVDGLDIDNSGLATGILILTVDGLAFSGDTTLSGMQNAVDIITSTSSTINATITGSSFTNTWKDGIEIDINGTSGSDSITIGNSSNRNTFTGVSTDVMDFSVQVVPQ</sequence>
<protein>
    <submittedName>
        <fullName evidence="1">Uncharacterized protein</fullName>
    </submittedName>
</protein>